<dbReference type="SUPFAM" id="SSF52540">
    <property type="entry name" value="P-loop containing nucleoside triphosphate hydrolases"/>
    <property type="match status" value="1"/>
</dbReference>
<evidence type="ECO:0000259" key="5">
    <source>
        <dbReference type="Pfam" id="PF08352"/>
    </source>
</evidence>
<organism evidence="6">
    <name type="scientific">marine sediment metagenome</name>
    <dbReference type="NCBI Taxonomy" id="412755"/>
    <lineage>
        <taxon>unclassified sequences</taxon>
        <taxon>metagenomes</taxon>
        <taxon>ecological metagenomes</taxon>
    </lineage>
</organism>
<evidence type="ECO:0000313" key="6">
    <source>
        <dbReference type="EMBL" id="GAG28624.1"/>
    </source>
</evidence>
<dbReference type="Pfam" id="PF00005">
    <property type="entry name" value="ABC_tran"/>
    <property type="match status" value="1"/>
</dbReference>
<sequence>MVELPADFLYRYPHALSGGQKQRVGVARALALNPLLIVLDEPTSALDVSVQAKLLALLEQLRGEFKLTYIYISHDLGVVRNISDRTVVMYLGQIMEAAPTAELFKRPLHPYTKALLSAIPIISDEEQDTIPEEITLKGEIPSPLDVPSGCRFISRCQEKTSICKSKEPRLIEIDNDHYVKCHQCFSSSQQTPEEVAT</sequence>
<comment type="caution">
    <text evidence="6">The sequence shown here is derived from an EMBL/GenBank/DDBJ whole genome shotgun (WGS) entry which is preliminary data.</text>
</comment>
<dbReference type="GO" id="GO:0005524">
    <property type="term" value="F:ATP binding"/>
    <property type="evidence" value="ECO:0007669"/>
    <property type="project" value="UniProtKB-KW"/>
</dbReference>
<dbReference type="AlphaFoldDB" id="X0WCF9"/>
<reference evidence="6" key="1">
    <citation type="journal article" date="2014" name="Front. Microbiol.">
        <title>High frequency of phylogenetically diverse reductive dehalogenase-homologous genes in deep subseafloor sedimentary metagenomes.</title>
        <authorList>
            <person name="Kawai M."/>
            <person name="Futagami T."/>
            <person name="Toyoda A."/>
            <person name="Takaki Y."/>
            <person name="Nishi S."/>
            <person name="Hori S."/>
            <person name="Arai W."/>
            <person name="Tsubouchi T."/>
            <person name="Morono Y."/>
            <person name="Uchiyama I."/>
            <person name="Ito T."/>
            <person name="Fujiyama A."/>
            <person name="Inagaki F."/>
            <person name="Takami H."/>
        </authorList>
    </citation>
    <scope>NUCLEOTIDE SEQUENCE</scope>
    <source>
        <strain evidence="6">Expedition CK06-06</strain>
    </source>
</reference>
<keyword evidence="1" id="KW-0813">Transport</keyword>
<evidence type="ECO:0000256" key="1">
    <source>
        <dbReference type="ARBA" id="ARBA00022448"/>
    </source>
</evidence>
<keyword evidence="2" id="KW-0547">Nucleotide-binding</keyword>
<dbReference type="NCBIfam" id="TIGR01727">
    <property type="entry name" value="oligo_HPY"/>
    <property type="match status" value="1"/>
</dbReference>
<dbReference type="PANTHER" id="PTHR43776">
    <property type="entry name" value="TRANSPORT ATP-BINDING PROTEIN"/>
    <property type="match status" value="1"/>
</dbReference>
<feature type="domain" description="ABC transporter" evidence="4">
    <location>
        <begin position="6"/>
        <end position="44"/>
    </location>
</feature>
<dbReference type="InterPro" id="IPR003439">
    <property type="entry name" value="ABC_transporter-like_ATP-bd"/>
</dbReference>
<keyword evidence="3" id="KW-0067">ATP-binding</keyword>
<dbReference type="InterPro" id="IPR013563">
    <property type="entry name" value="Oligopep_ABC_C"/>
</dbReference>
<name>X0WCF9_9ZZZZ</name>
<evidence type="ECO:0000259" key="4">
    <source>
        <dbReference type="Pfam" id="PF00005"/>
    </source>
</evidence>
<evidence type="ECO:0000256" key="3">
    <source>
        <dbReference type="ARBA" id="ARBA00022840"/>
    </source>
</evidence>
<evidence type="ECO:0008006" key="7">
    <source>
        <dbReference type="Google" id="ProtNLM"/>
    </source>
</evidence>
<gene>
    <name evidence="6" type="ORF">S01H1_71470</name>
</gene>
<dbReference type="EMBL" id="BARS01047593">
    <property type="protein sequence ID" value="GAG28624.1"/>
    <property type="molecule type" value="Genomic_DNA"/>
</dbReference>
<protein>
    <recommendedName>
        <fullName evidence="7">ABC transporter domain-containing protein</fullName>
    </recommendedName>
</protein>
<dbReference type="Gene3D" id="3.40.50.300">
    <property type="entry name" value="P-loop containing nucleotide triphosphate hydrolases"/>
    <property type="match status" value="1"/>
</dbReference>
<feature type="domain" description="Oligopeptide/dipeptide ABC transporter C-terminal" evidence="5">
    <location>
        <begin position="95"/>
        <end position="163"/>
    </location>
</feature>
<dbReference type="InterPro" id="IPR050319">
    <property type="entry name" value="ABC_transp_ATP-bind"/>
</dbReference>
<dbReference type="Pfam" id="PF08352">
    <property type="entry name" value="oligo_HPY"/>
    <property type="match status" value="1"/>
</dbReference>
<dbReference type="GO" id="GO:0016887">
    <property type="term" value="F:ATP hydrolysis activity"/>
    <property type="evidence" value="ECO:0007669"/>
    <property type="project" value="InterPro"/>
</dbReference>
<dbReference type="InterPro" id="IPR027417">
    <property type="entry name" value="P-loop_NTPase"/>
</dbReference>
<proteinExistence type="predicted"/>
<accession>X0WCF9</accession>
<evidence type="ECO:0000256" key="2">
    <source>
        <dbReference type="ARBA" id="ARBA00022741"/>
    </source>
</evidence>
<dbReference type="GO" id="GO:0015833">
    <property type="term" value="P:peptide transport"/>
    <property type="evidence" value="ECO:0007669"/>
    <property type="project" value="InterPro"/>
</dbReference>